<feature type="non-terminal residue" evidence="1">
    <location>
        <position position="63"/>
    </location>
</feature>
<evidence type="ECO:0000313" key="1">
    <source>
        <dbReference type="EMBL" id="GAH74770.1"/>
    </source>
</evidence>
<dbReference type="EMBL" id="BARU01030135">
    <property type="protein sequence ID" value="GAH74770.1"/>
    <property type="molecule type" value="Genomic_DNA"/>
</dbReference>
<dbReference type="AlphaFoldDB" id="X1IZT3"/>
<comment type="caution">
    <text evidence="1">The sequence shown here is derived from an EMBL/GenBank/DDBJ whole genome shotgun (WGS) entry which is preliminary data.</text>
</comment>
<gene>
    <name evidence="1" type="ORF">S03H2_47866</name>
</gene>
<proteinExistence type="predicted"/>
<reference evidence="1" key="1">
    <citation type="journal article" date="2014" name="Front. Microbiol.">
        <title>High frequency of phylogenetically diverse reductive dehalogenase-homologous genes in deep subseafloor sedimentary metagenomes.</title>
        <authorList>
            <person name="Kawai M."/>
            <person name="Futagami T."/>
            <person name="Toyoda A."/>
            <person name="Takaki Y."/>
            <person name="Nishi S."/>
            <person name="Hori S."/>
            <person name="Arai W."/>
            <person name="Tsubouchi T."/>
            <person name="Morono Y."/>
            <person name="Uchiyama I."/>
            <person name="Ito T."/>
            <person name="Fujiyama A."/>
            <person name="Inagaki F."/>
            <person name="Takami H."/>
        </authorList>
    </citation>
    <scope>NUCLEOTIDE SEQUENCE</scope>
    <source>
        <strain evidence="1">Expedition CK06-06</strain>
    </source>
</reference>
<sequence>MPTDLGRPYALDWRGDPPHMLQPDIPVWYRFLEKWGSPFLHLYYDCLLGGPYLTQDEKKDPLK</sequence>
<organism evidence="1">
    <name type="scientific">marine sediment metagenome</name>
    <dbReference type="NCBI Taxonomy" id="412755"/>
    <lineage>
        <taxon>unclassified sequences</taxon>
        <taxon>metagenomes</taxon>
        <taxon>ecological metagenomes</taxon>
    </lineage>
</organism>
<protein>
    <submittedName>
        <fullName evidence="1">Uncharacterized protein</fullName>
    </submittedName>
</protein>
<name>X1IZT3_9ZZZZ</name>
<accession>X1IZT3</accession>